<gene>
    <name evidence="1" type="ORF">METZ01_LOCUS224916</name>
</gene>
<name>A0A382GB53_9ZZZZ</name>
<evidence type="ECO:0000313" key="1">
    <source>
        <dbReference type="EMBL" id="SVB72062.1"/>
    </source>
</evidence>
<dbReference type="EMBL" id="UINC01054399">
    <property type="protein sequence ID" value="SVB72062.1"/>
    <property type="molecule type" value="Genomic_DNA"/>
</dbReference>
<organism evidence="1">
    <name type="scientific">marine metagenome</name>
    <dbReference type="NCBI Taxonomy" id="408172"/>
    <lineage>
        <taxon>unclassified sequences</taxon>
        <taxon>metagenomes</taxon>
        <taxon>ecological metagenomes</taxon>
    </lineage>
</organism>
<protein>
    <submittedName>
        <fullName evidence="1">Uncharacterized protein</fullName>
    </submittedName>
</protein>
<feature type="non-terminal residue" evidence="1">
    <location>
        <position position="1"/>
    </location>
</feature>
<proteinExistence type="predicted"/>
<sequence length="436" mass="43266">ATTTTTSGALTAAGVVTANTGIIPDAADGAYLGSASAEFSDLFLADGSVINLGNDQDVKITHDPDDGLFLKSAATADGNPFLLTLQTGETAIEGSDVLGVINFQAPDEADGSNSILVGAVIEAVAEGTFDAQEIHTKLVFKTASDAAAAERLSIGSSGWATFSSGATFGSSITSTSGTFSGDLTVNGNDINFDAEASRITLPANGSADDLTIAVTGAQNSSLVLKSAGTGADAVQLTASAGGIDISASGAAAGEDIDIVATGSSVNVTSTENAANAIYVRANGGTSETIKIHADQGTGASSIGLVSDAGGVTISAASSGQTDGSGGVVDFNGSEIENYKASIYTDANAHTLTSSENGKVLIFTSGSNVVLTVPAGLAVGFNCLIVQTGNGRVTLTGSSTNIYNRNSHVMTAGQYAIMTLISYDTNKFISSGDGATS</sequence>
<accession>A0A382GB53</accession>
<dbReference type="AlphaFoldDB" id="A0A382GB53"/>
<reference evidence="1" key="1">
    <citation type="submission" date="2018-05" db="EMBL/GenBank/DDBJ databases">
        <authorList>
            <person name="Lanie J.A."/>
            <person name="Ng W.-L."/>
            <person name="Kazmierczak K.M."/>
            <person name="Andrzejewski T.M."/>
            <person name="Davidsen T.M."/>
            <person name="Wayne K.J."/>
            <person name="Tettelin H."/>
            <person name="Glass J.I."/>
            <person name="Rusch D."/>
            <person name="Podicherti R."/>
            <person name="Tsui H.-C.T."/>
            <person name="Winkler M.E."/>
        </authorList>
    </citation>
    <scope>NUCLEOTIDE SEQUENCE</scope>
</reference>